<proteinExistence type="predicted"/>
<evidence type="ECO:0000313" key="1">
    <source>
        <dbReference type="EMBL" id="EKC58728.1"/>
    </source>
</evidence>
<dbReference type="EMBL" id="AJWY01009312">
    <property type="protein sequence ID" value="EKC58728.1"/>
    <property type="molecule type" value="Genomic_DNA"/>
</dbReference>
<protein>
    <submittedName>
        <fullName evidence="1">Uncharacterized protein</fullName>
    </submittedName>
</protein>
<dbReference type="AlphaFoldDB" id="K1SMD3"/>
<name>K1SMD3_9ZZZZ</name>
<accession>K1SMD3</accession>
<comment type="caution">
    <text evidence="1">The sequence shown here is derived from an EMBL/GenBank/DDBJ whole genome shotgun (WGS) entry which is preliminary data.</text>
</comment>
<reference evidence="1" key="1">
    <citation type="journal article" date="2013" name="Environ. Microbiol.">
        <title>Microbiota from the distal guts of lean and obese adolescents exhibit partial functional redundancy besides clear differences in community structure.</title>
        <authorList>
            <person name="Ferrer M."/>
            <person name="Ruiz A."/>
            <person name="Lanza F."/>
            <person name="Haange S.B."/>
            <person name="Oberbach A."/>
            <person name="Till H."/>
            <person name="Bargiela R."/>
            <person name="Campoy C."/>
            <person name="Segura M.T."/>
            <person name="Richter M."/>
            <person name="von Bergen M."/>
            <person name="Seifert J."/>
            <person name="Suarez A."/>
        </authorList>
    </citation>
    <scope>NUCLEOTIDE SEQUENCE</scope>
</reference>
<organism evidence="1">
    <name type="scientific">human gut metagenome</name>
    <dbReference type="NCBI Taxonomy" id="408170"/>
    <lineage>
        <taxon>unclassified sequences</taxon>
        <taxon>metagenomes</taxon>
        <taxon>organismal metagenomes</taxon>
    </lineage>
</organism>
<sequence length="102" mass="11694">MHSEKQTKDIIAMNTTTYNQFAKEIANYITYHCDGENKGFEIEYEGFTASVSYKAEIREDAGDYWTAPSWAIEKERTTVAAVWDEQGNEYPEIAEALQVLLN</sequence>
<gene>
    <name evidence="1" type="ORF">LEA_13718</name>
</gene>